<dbReference type="AlphaFoldDB" id="A0A6A3B0W7"/>
<dbReference type="Proteomes" id="UP000436088">
    <property type="component" value="Unassembled WGS sequence"/>
</dbReference>
<dbReference type="InterPro" id="IPR036249">
    <property type="entry name" value="Thioredoxin-like_sf"/>
</dbReference>
<keyword evidence="4" id="KW-1185">Reference proteome</keyword>
<accession>A0A6A3B0W7</accession>
<comment type="caution">
    <text evidence="3">The sequence shown here is derived from an EMBL/GenBank/DDBJ whole genome shotgun (WGS) entry which is preliminary data.</text>
</comment>
<dbReference type="InterPro" id="IPR002109">
    <property type="entry name" value="Glutaredoxin"/>
</dbReference>
<evidence type="ECO:0000256" key="1">
    <source>
        <dbReference type="SAM" id="MobiDB-lite"/>
    </source>
</evidence>
<dbReference type="EMBL" id="VEPZ02000927">
    <property type="protein sequence ID" value="KAE8710724.1"/>
    <property type="molecule type" value="Genomic_DNA"/>
</dbReference>
<dbReference type="SUPFAM" id="SSF52833">
    <property type="entry name" value="Thioredoxin-like"/>
    <property type="match status" value="1"/>
</dbReference>
<organism evidence="3 4">
    <name type="scientific">Hibiscus syriacus</name>
    <name type="common">Rose of Sharon</name>
    <dbReference type="NCBI Taxonomy" id="106335"/>
    <lineage>
        <taxon>Eukaryota</taxon>
        <taxon>Viridiplantae</taxon>
        <taxon>Streptophyta</taxon>
        <taxon>Embryophyta</taxon>
        <taxon>Tracheophyta</taxon>
        <taxon>Spermatophyta</taxon>
        <taxon>Magnoliopsida</taxon>
        <taxon>eudicotyledons</taxon>
        <taxon>Gunneridae</taxon>
        <taxon>Pentapetalae</taxon>
        <taxon>rosids</taxon>
        <taxon>malvids</taxon>
        <taxon>Malvales</taxon>
        <taxon>Malvaceae</taxon>
        <taxon>Malvoideae</taxon>
        <taxon>Hibiscus</taxon>
    </lineage>
</organism>
<protein>
    <submittedName>
        <fullName evidence="3">DNA binding protein</fullName>
    </submittedName>
</protein>
<dbReference type="Gene3D" id="3.40.30.10">
    <property type="entry name" value="Glutaredoxin"/>
    <property type="match status" value="1"/>
</dbReference>
<gene>
    <name evidence="3" type="ORF">F3Y22_tig00110319pilonHSYRG00206</name>
</gene>
<reference evidence="3" key="1">
    <citation type="submission" date="2019-09" db="EMBL/GenBank/DDBJ databases">
        <title>Draft genome information of white flower Hibiscus syriacus.</title>
        <authorList>
            <person name="Kim Y.-M."/>
        </authorList>
    </citation>
    <scope>NUCLEOTIDE SEQUENCE [LARGE SCALE GENOMIC DNA]</scope>
    <source>
        <strain evidence="3">YM2019G1</strain>
    </source>
</reference>
<dbReference type="CDD" id="cd03031">
    <property type="entry name" value="GRX_GRX_like"/>
    <property type="match status" value="1"/>
</dbReference>
<name>A0A6A3B0W7_HIBSY</name>
<evidence type="ECO:0000313" key="4">
    <source>
        <dbReference type="Proteomes" id="UP000436088"/>
    </source>
</evidence>
<dbReference type="PANTHER" id="PTHR45669">
    <property type="entry name" value="GLUTAREDOXIN DOMAIN-CONTAINING CYSTEINE-RICH PROTEIN CG12206-RELATED"/>
    <property type="match status" value="1"/>
</dbReference>
<proteinExistence type="predicted"/>
<sequence>MDFVKGKVQKLRNLFESGKSSLSSSNLLSPKEPASKPVLRPTKSMISSGFINPSIRLPGTKDRIVVYLTSFQGIRRTFEDCYAVMMIFRGFKLWVDERDISMDVAYKKELQSILKVKNVTLPQVFIKGKYIGDADVIKNMFEMGELAKILDDFPRRKPGLACNACGDVRFMPCENCSSSRKLFDDDEGLF</sequence>
<evidence type="ECO:0000313" key="3">
    <source>
        <dbReference type="EMBL" id="KAE8710724.1"/>
    </source>
</evidence>
<feature type="compositionally biased region" description="Low complexity" evidence="1">
    <location>
        <begin position="20"/>
        <end position="29"/>
    </location>
</feature>
<dbReference type="PANTHER" id="PTHR45669:SF17">
    <property type="entry name" value="GLUTAREDOXIN DOMAIN-CONTAINING PROTEIN"/>
    <property type="match status" value="1"/>
</dbReference>
<dbReference type="Pfam" id="PF00462">
    <property type="entry name" value="Glutaredoxin"/>
    <property type="match status" value="1"/>
</dbReference>
<dbReference type="Pfam" id="PF23733">
    <property type="entry name" value="GRXCR1-2_C"/>
    <property type="match status" value="1"/>
</dbReference>
<dbReference type="PROSITE" id="PS51354">
    <property type="entry name" value="GLUTAREDOXIN_2"/>
    <property type="match status" value="1"/>
</dbReference>
<feature type="domain" description="Glutaredoxin" evidence="2">
    <location>
        <begin position="65"/>
        <end position="131"/>
    </location>
</feature>
<evidence type="ECO:0000259" key="2">
    <source>
        <dbReference type="Pfam" id="PF00462"/>
    </source>
</evidence>
<feature type="region of interest" description="Disordered" evidence="1">
    <location>
        <begin position="20"/>
        <end position="40"/>
    </location>
</feature>